<dbReference type="EMBL" id="UGPG01000001">
    <property type="protein sequence ID" value="STY43047.1"/>
    <property type="molecule type" value="Genomic_DNA"/>
</dbReference>
<sequence length="74" mass="8559">MGLGVTNRYTAEEEDSFQGLKERMAELKKHLVTNKVEVGTGPLFMGGFRFDKEKLWQRNGTVSVRRLFTCRFIC</sequence>
<gene>
    <name evidence="1" type="ORF">NCTC10815_00328</name>
</gene>
<evidence type="ECO:0000313" key="1">
    <source>
        <dbReference type="EMBL" id="STY43047.1"/>
    </source>
</evidence>
<name>A0A378M9L1_LISGR</name>
<proteinExistence type="predicted"/>
<dbReference type="AlphaFoldDB" id="A0A378M9L1"/>
<dbReference type="Proteomes" id="UP000254879">
    <property type="component" value="Unassembled WGS sequence"/>
</dbReference>
<protein>
    <submittedName>
        <fullName evidence="1">Uncharacterized protein</fullName>
    </submittedName>
</protein>
<reference evidence="1 2" key="1">
    <citation type="submission" date="2018-06" db="EMBL/GenBank/DDBJ databases">
        <authorList>
            <consortium name="Pathogen Informatics"/>
            <person name="Doyle S."/>
        </authorList>
    </citation>
    <scope>NUCLEOTIDE SEQUENCE [LARGE SCALE GENOMIC DNA]</scope>
    <source>
        <strain evidence="2">NCTC 10815</strain>
    </source>
</reference>
<evidence type="ECO:0000313" key="2">
    <source>
        <dbReference type="Proteomes" id="UP000254879"/>
    </source>
</evidence>
<organism evidence="1 2">
    <name type="scientific">Listeria grayi</name>
    <name type="common">Listeria murrayi</name>
    <dbReference type="NCBI Taxonomy" id="1641"/>
    <lineage>
        <taxon>Bacteria</taxon>
        <taxon>Bacillati</taxon>
        <taxon>Bacillota</taxon>
        <taxon>Bacilli</taxon>
        <taxon>Bacillales</taxon>
        <taxon>Listeriaceae</taxon>
        <taxon>Listeria</taxon>
    </lineage>
</organism>
<accession>A0A378M9L1</accession>